<dbReference type="SUPFAM" id="SSF55856">
    <property type="entry name" value="Cytochrome b5-like heme/steroid binding domain"/>
    <property type="match status" value="1"/>
</dbReference>
<reference evidence="4" key="1">
    <citation type="journal article" date="2023" name="Mol. Phylogenet. Evol.">
        <title>Genome-scale phylogeny and comparative genomics of the fungal order Sordariales.</title>
        <authorList>
            <person name="Hensen N."/>
            <person name="Bonometti L."/>
            <person name="Westerberg I."/>
            <person name="Brannstrom I.O."/>
            <person name="Guillou S."/>
            <person name="Cros-Aarteil S."/>
            <person name="Calhoun S."/>
            <person name="Haridas S."/>
            <person name="Kuo A."/>
            <person name="Mondo S."/>
            <person name="Pangilinan J."/>
            <person name="Riley R."/>
            <person name="LaButti K."/>
            <person name="Andreopoulos B."/>
            <person name="Lipzen A."/>
            <person name="Chen C."/>
            <person name="Yan M."/>
            <person name="Daum C."/>
            <person name="Ng V."/>
            <person name="Clum A."/>
            <person name="Steindorff A."/>
            <person name="Ohm R.A."/>
            <person name="Martin F."/>
            <person name="Silar P."/>
            <person name="Natvig D.O."/>
            <person name="Lalanne C."/>
            <person name="Gautier V."/>
            <person name="Ament-Velasquez S.L."/>
            <person name="Kruys A."/>
            <person name="Hutchinson M.I."/>
            <person name="Powell A.J."/>
            <person name="Barry K."/>
            <person name="Miller A.N."/>
            <person name="Grigoriev I.V."/>
            <person name="Debuchy R."/>
            <person name="Gladieux P."/>
            <person name="Hiltunen Thoren M."/>
            <person name="Johannesson H."/>
        </authorList>
    </citation>
    <scope>NUCLEOTIDE SEQUENCE</scope>
    <source>
        <strain evidence="4">CBS 168.71</strain>
    </source>
</reference>
<feature type="compositionally biased region" description="Basic and acidic residues" evidence="2">
    <location>
        <begin position="30"/>
        <end position="48"/>
    </location>
</feature>
<dbReference type="InterPro" id="IPR001199">
    <property type="entry name" value="Cyt_B5-like_heme/steroid-bd"/>
</dbReference>
<dbReference type="InterPro" id="IPR050577">
    <property type="entry name" value="MAPR/NEUFC/NENF-like"/>
</dbReference>
<name>A0AAE0HBN5_9PEZI</name>
<dbReference type="GeneID" id="87845132"/>
<feature type="domain" description="Cytochrome b5 heme-binding" evidence="3">
    <location>
        <begin position="111"/>
        <end position="196"/>
    </location>
</feature>
<dbReference type="SMART" id="SM01117">
    <property type="entry name" value="Cyt-b5"/>
    <property type="match status" value="1"/>
</dbReference>
<protein>
    <recommendedName>
        <fullName evidence="3">Cytochrome b5 heme-binding domain-containing protein</fullName>
    </recommendedName>
</protein>
<proteinExistence type="inferred from homology"/>
<dbReference type="GO" id="GO:0012505">
    <property type="term" value="C:endomembrane system"/>
    <property type="evidence" value="ECO:0007669"/>
    <property type="project" value="TreeGrafter"/>
</dbReference>
<reference evidence="4" key="2">
    <citation type="submission" date="2023-06" db="EMBL/GenBank/DDBJ databases">
        <authorList>
            <consortium name="Lawrence Berkeley National Laboratory"/>
            <person name="Haridas S."/>
            <person name="Hensen N."/>
            <person name="Bonometti L."/>
            <person name="Westerberg I."/>
            <person name="Brannstrom I.O."/>
            <person name="Guillou S."/>
            <person name="Cros-Aarteil S."/>
            <person name="Calhoun S."/>
            <person name="Kuo A."/>
            <person name="Mondo S."/>
            <person name="Pangilinan J."/>
            <person name="Riley R."/>
            <person name="Labutti K."/>
            <person name="Andreopoulos B."/>
            <person name="Lipzen A."/>
            <person name="Chen C."/>
            <person name="Yanf M."/>
            <person name="Daum C."/>
            <person name="Ng V."/>
            <person name="Clum A."/>
            <person name="Steindorff A."/>
            <person name="Ohm R."/>
            <person name="Martin F."/>
            <person name="Silar P."/>
            <person name="Natvig D."/>
            <person name="Lalanne C."/>
            <person name="Gautier V."/>
            <person name="Ament-Velasquez S.L."/>
            <person name="Kruys A."/>
            <person name="Hutchinson M.I."/>
            <person name="Powell A.J."/>
            <person name="Barry K."/>
            <person name="Miller A.N."/>
            <person name="Grigoriev I.V."/>
            <person name="Debuchy R."/>
            <person name="Gladieux P."/>
            <person name="Thoren M.H."/>
            <person name="Johannesson H."/>
        </authorList>
    </citation>
    <scope>NUCLEOTIDE SEQUENCE</scope>
    <source>
        <strain evidence="4">CBS 168.71</strain>
    </source>
</reference>
<feature type="region of interest" description="Disordered" evidence="2">
    <location>
        <begin position="245"/>
        <end position="273"/>
    </location>
</feature>
<accession>A0AAE0HBN5</accession>
<evidence type="ECO:0000256" key="1">
    <source>
        <dbReference type="ARBA" id="ARBA00038357"/>
    </source>
</evidence>
<dbReference type="Gene3D" id="3.10.120.10">
    <property type="entry name" value="Cytochrome b5-like heme/steroid binding domain"/>
    <property type="match status" value="1"/>
</dbReference>
<comment type="caution">
    <text evidence="4">The sequence shown here is derived from an EMBL/GenBank/DDBJ whole genome shotgun (WGS) entry which is preliminary data.</text>
</comment>
<dbReference type="AlphaFoldDB" id="A0AAE0HBN5"/>
<evidence type="ECO:0000313" key="4">
    <source>
        <dbReference type="EMBL" id="KAK3293603.1"/>
    </source>
</evidence>
<dbReference type="InterPro" id="IPR036400">
    <property type="entry name" value="Cyt_B5-like_heme/steroid_sf"/>
</dbReference>
<dbReference type="Pfam" id="PF00173">
    <property type="entry name" value="Cyt-b5"/>
    <property type="match status" value="1"/>
</dbReference>
<dbReference type="PANTHER" id="PTHR10281">
    <property type="entry name" value="MEMBRANE-ASSOCIATED PROGESTERONE RECEPTOR COMPONENT-RELATED"/>
    <property type="match status" value="1"/>
</dbReference>
<comment type="similarity">
    <text evidence="1">Belongs to the cytochrome b5 family. MAPR subfamily.</text>
</comment>
<evidence type="ECO:0000256" key="2">
    <source>
        <dbReference type="SAM" id="MobiDB-lite"/>
    </source>
</evidence>
<evidence type="ECO:0000259" key="3">
    <source>
        <dbReference type="SMART" id="SM01117"/>
    </source>
</evidence>
<dbReference type="GO" id="GO:0016020">
    <property type="term" value="C:membrane"/>
    <property type="evidence" value="ECO:0007669"/>
    <property type="project" value="TreeGrafter"/>
</dbReference>
<dbReference type="Proteomes" id="UP001278766">
    <property type="component" value="Unassembled WGS sequence"/>
</dbReference>
<evidence type="ECO:0000313" key="5">
    <source>
        <dbReference type="Proteomes" id="UP001278766"/>
    </source>
</evidence>
<dbReference type="RefSeq" id="XP_062657117.1">
    <property type="nucleotide sequence ID" value="XM_062808184.1"/>
</dbReference>
<dbReference type="FunFam" id="3.10.120.10:FF:000018">
    <property type="entry name" value="Heme/steroid binding domain protein, putative"/>
    <property type="match status" value="1"/>
</dbReference>
<gene>
    <name evidence="4" type="ORF">B0H64DRAFT_477117</name>
</gene>
<dbReference type="PANTHER" id="PTHR10281:SF76">
    <property type="entry name" value="CALCUTTA CUP-RELATED"/>
    <property type="match status" value="1"/>
</dbReference>
<keyword evidence="5" id="KW-1185">Reference proteome</keyword>
<organism evidence="4 5">
    <name type="scientific">Chaetomium fimeti</name>
    <dbReference type="NCBI Taxonomy" id="1854472"/>
    <lineage>
        <taxon>Eukaryota</taxon>
        <taxon>Fungi</taxon>
        <taxon>Dikarya</taxon>
        <taxon>Ascomycota</taxon>
        <taxon>Pezizomycotina</taxon>
        <taxon>Sordariomycetes</taxon>
        <taxon>Sordariomycetidae</taxon>
        <taxon>Sordariales</taxon>
        <taxon>Chaetomiaceae</taxon>
        <taxon>Chaetomium</taxon>
    </lineage>
</organism>
<feature type="compositionally biased region" description="Basic residues" evidence="2">
    <location>
        <begin position="260"/>
        <end position="273"/>
    </location>
</feature>
<dbReference type="EMBL" id="JAUEPN010000006">
    <property type="protein sequence ID" value="KAK3293603.1"/>
    <property type="molecule type" value="Genomic_DNA"/>
</dbReference>
<sequence>MADESSVRRRKPEPVTDTPPESEPAESQDEEPKRDAPKKSKKKSTQDRLDEDESSGHILDIFRVLTFLVLAYFGLSYLVSSGETYSWGITNGSKYLQTDWWMKQFRGPIYLTPDELSGYDGSDPDKPIYLAINGSIYDVSSNARTYGPGGSYQYFAGCDAARGFVTGCFAEDRTPDMRGVEDMFLPLDDPAVDRHWSAEELAALKQEERANAERKVQEGLTHWVNFFKNSPKYDFVGYVKRPEGWPGTEPKRQLCEQAAKGRKKRVIPKKGGQ</sequence>
<feature type="region of interest" description="Disordered" evidence="2">
    <location>
        <begin position="1"/>
        <end position="52"/>
    </location>
</feature>